<name>A0ABW3VKR9_9PSEU</name>
<evidence type="ECO:0000256" key="1">
    <source>
        <dbReference type="ARBA" id="ARBA00022741"/>
    </source>
</evidence>
<dbReference type="Proteomes" id="UP001597182">
    <property type="component" value="Unassembled WGS sequence"/>
</dbReference>
<dbReference type="InterPro" id="IPR027417">
    <property type="entry name" value="P-loop_NTPase"/>
</dbReference>
<dbReference type="Gene3D" id="1.10.10.10">
    <property type="entry name" value="Winged helix-like DNA-binding domain superfamily/Winged helix DNA-binding domain"/>
    <property type="match status" value="1"/>
</dbReference>
<dbReference type="Gene3D" id="3.40.50.300">
    <property type="entry name" value="P-loop containing nucleotide triphosphate hydrolases"/>
    <property type="match status" value="1"/>
</dbReference>
<keyword evidence="1" id="KW-0547">Nucleotide-binding</keyword>
<gene>
    <name evidence="4" type="ORF">ACFQ34_20515</name>
</gene>
<proteinExistence type="predicted"/>
<dbReference type="InterPro" id="IPR000792">
    <property type="entry name" value="Tscrpt_reg_LuxR_C"/>
</dbReference>
<dbReference type="SUPFAM" id="SSF48452">
    <property type="entry name" value="TPR-like"/>
    <property type="match status" value="1"/>
</dbReference>
<dbReference type="PANTHER" id="PTHR16305">
    <property type="entry name" value="TESTICULAR SOLUBLE ADENYLYL CYCLASE"/>
    <property type="match status" value="1"/>
</dbReference>
<evidence type="ECO:0000313" key="4">
    <source>
        <dbReference type="EMBL" id="MFD1235681.1"/>
    </source>
</evidence>
<dbReference type="EMBL" id="JBHTMB010000171">
    <property type="protein sequence ID" value="MFD1235681.1"/>
    <property type="molecule type" value="Genomic_DNA"/>
</dbReference>
<evidence type="ECO:0000313" key="5">
    <source>
        <dbReference type="Proteomes" id="UP001597182"/>
    </source>
</evidence>
<feature type="domain" description="HTH luxR-type" evidence="3">
    <location>
        <begin position="874"/>
        <end position="939"/>
    </location>
</feature>
<dbReference type="PANTHER" id="PTHR16305:SF35">
    <property type="entry name" value="TRANSCRIPTIONAL ACTIVATOR DOMAIN"/>
    <property type="match status" value="1"/>
</dbReference>
<dbReference type="InterPro" id="IPR041664">
    <property type="entry name" value="AAA_16"/>
</dbReference>
<evidence type="ECO:0000259" key="3">
    <source>
        <dbReference type="PROSITE" id="PS50043"/>
    </source>
</evidence>
<dbReference type="SUPFAM" id="SSF46894">
    <property type="entry name" value="C-terminal effector domain of the bipartite response regulators"/>
    <property type="match status" value="1"/>
</dbReference>
<accession>A0ABW3VKR9</accession>
<dbReference type="CDD" id="cd06170">
    <property type="entry name" value="LuxR_C_like"/>
    <property type="match status" value="1"/>
</dbReference>
<sequence length="940" mass="98275">MAARFVGRTAELGELARRFDAALAGEASVVLVAGEPGIGKTGLVAELGRLAGAHGTPVLWGRCTDDDGAAAYRPWRQVLRAWRAADPDGPAAADPDDLAALAPLLGSAGGDSAGAGAEARLVLFDAAARVLTAATARTGLLVALDDLQWADPDSLALLVHLAREAPTARLLVVGTARPAELAADPERAGHVARLAARPTAARIDLGGLTDADVGGALTERLGVAPPPETVAEVRVRSGGNPFFVGELARMLADGRAGPVPAAVRDVVRLRLGRLPAGCRALLDLAAVAGGELDEPLLGAVVGGPVTDALRPALDDGVLVRPPGRTAPRFAHDIVREALLEVLGDTERARLHARLAEVLEPRADDPDVLPELARHALAALPSGDPEAALDRGRAAAALAGERLAFAESARRWARVLEAGRPFLTPVQRARDLIELARAQLRAHAVSDAVASCVAAVDLARHAGDAATLAEAALVVQGISDAEVLTAQRDWCEEALAALEPGDTPVRARLLAQLAHTLLFVGRPDQVDACSTRALEIAERVGEPAALAAALRARQLAASGPEGNAERLHLGDRMLAVGGSDAVLWGHLWRFDALLQAGRIADAERELDELAPVAARSGQPLARLHVLRSRAALAFGRGAFDEVRALNDEAAALAVRGRHVGAAMTAQAVEWQVALLIGRDGLDGSLPAELAVHRESPVFAVMSTTMARWHLALCRPEEAARWYRDLAPPGSPRIPRFMSLIVEALPVQIALELGDTAPLEACYRFLAPYANLFVAGGAGATATHGSVHQYLGIAAAGLGRGAVAIRHLTASVEADEARGLAPFAATARHRLAVELRRRGRPGDAEAARAHADRAAATAARLGMEPLRRKLTELDDALRDGGVLSPRETEIAGLVADGLSNRDIAAAVHISERTVESHVAHILAKLGFSRRTQIAAWVVARSH</sequence>
<dbReference type="SUPFAM" id="SSF52540">
    <property type="entry name" value="P-loop containing nucleoside triphosphate hydrolases"/>
    <property type="match status" value="1"/>
</dbReference>
<organism evidence="4 5">
    <name type="scientific">Pseudonocardia benzenivorans</name>
    <dbReference type="NCBI Taxonomy" id="228005"/>
    <lineage>
        <taxon>Bacteria</taxon>
        <taxon>Bacillati</taxon>
        <taxon>Actinomycetota</taxon>
        <taxon>Actinomycetes</taxon>
        <taxon>Pseudonocardiales</taxon>
        <taxon>Pseudonocardiaceae</taxon>
        <taxon>Pseudonocardia</taxon>
    </lineage>
</organism>
<dbReference type="InterPro" id="IPR011990">
    <property type="entry name" value="TPR-like_helical_dom_sf"/>
</dbReference>
<dbReference type="PROSITE" id="PS00622">
    <property type="entry name" value="HTH_LUXR_1"/>
    <property type="match status" value="1"/>
</dbReference>
<dbReference type="Gene3D" id="1.25.40.10">
    <property type="entry name" value="Tetratricopeptide repeat domain"/>
    <property type="match status" value="1"/>
</dbReference>
<dbReference type="PROSITE" id="PS50043">
    <property type="entry name" value="HTH_LUXR_2"/>
    <property type="match status" value="1"/>
</dbReference>
<dbReference type="Pfam" id="PF13191">
    <property type="entry name" value="AAA_16"/>
    <property type="match status" value="1"/>
</dbReference>
<dbReference type="Pfam" id="PF00196">
    <property type="entry name" value="GerE"/>
    <property type="match status" value="1"/>
</dbReference>
<dbReference type="InterPro" id="IPR016032">
    <property type="entry name" value="Sig_transdc_resp-reg_C-effctor"/>
</dbReference>
<keyword evidence="2 4" id="KW-0067">ATP-binding</keyword>
<protein>
    <submittedName>
        <fullName evidence="4">ATP-binding protein</fullName>
    </submittedName>
</protein>
<evidence type="ECO:0000256" key="2">
    <source>
        <dbReference type="ARBA" id="ARBA00022840"/>
    </source>
</evidence>
<keyword evidence="5" id="KW-1185">Reference proteome</keyword>
<dbReference type="GO" id="GO:0005524">
    <property type="term" value="F:ATP binding"/>
    <property type="evidence" value="ECO:0007669"/>
    <property type="project" value="UniProtKB-KW"/>
</dbReference>
<dbReference type="InterPro" id="IPR036388">
    <property type="entry name" value="WH-like_DNA-bd_sf"/>
</dbReference>
<comment type="caution">
    <text evidence="4">The sequence shown here is derived from an EMBL/GenBank/DDBJ whole genome shotgun (WGS) entry which is preliminary data.</text>
</comment>
<reference evidence="5" key="1">
    <citation type="journal article" date="2019" name="Int. J. Syst. Evol. Microbiol.">
        <title>The Global Catalogue of Microorganisms (GCM) 10K type strain sequencing project: providing services to taxonomists for standard genome sequencing and annotation.</title>
        <authorList>
            <consortium name="The Broad Institute Genomics Platform"/>
            <consortium name="The Broad Institute Genome Sequencing Center for Infectious Disease"/>
            <person name="Wu L."/>
            <person name="Ma J."/>
        </authorList>
    </citation>
    <scope>NUCLEOTIDE SEQUENCE [LARGE SCALE GENOMIC DNA]</scope>
    <source>
        <strain evidence="5">CCUG 49018</strain>
    </source>
</reference>
<dbReference type="RefSeq" id="WP_346090292.1">
    <property type="nucleotide sequence ID" value="NZ_BAABKS010000008.1"/>
</dbReference>
<dbReference type="PRINTS" id="PR00038">
    <property type="entry name" value="HTHLUXR"/>
</dbReference>
<dbReference type="SMART" id="SM00421">
    <property type="entry name" value="HTH_LUXR"/>
    <property type="match status" value="1"/>
</dbReference>